<organism evidence="1 2">
    <name type="scientific">Alteromonas profundi</name>
    <dbReference type="NCBI Taxonomy" id="2696062"/>
    <lineage>
        <taxon>Bacteria</taxon>
        <taxon>Pseudomonadati</taxon>
        <taxon>Pseudomonadota</taxon>
        <taxon>Gammaproteobacteria</taxon>
        <taxon>Alteromonadales</taxon>
        <taxon>Alteromonadaceae</taxon>
        <taxon>Alteromonas/Salinimonas group</taxon>
        <taxon>Alteromonas</taxon>
    </lineage>
</organism>
<evidence type="ECO:0000313" key="2">
    <source>
        <dbReference type="Proteomes" id="UP000470213"/>
    </source>
</evidence>
<dbReference type="SUPFAM" id="SSF143081">
    <property type="entry name" value="BB1717-like"/>
    <property type="match status" value="1"/>
</dbReference>
<protein>
    <submittedName>
        <fullName evidence="1">DUF159 family protein</fullName>
    </submittedName>
</protein>
<comment type="caution">
    <text evidence="1">The sequence shown here is derived from an EMBL/GenBank/DDBJ whole genome shotgun (WGS) entry which is preliminary data.</text>
</comment>
<keyword evidence="2" id="KW-1185">Reference proteome</keyword>
<evidence type="ECO:0000313" key="1">
    <source>
        <dbReference type="EMBL" id="NDV92079.1"/>
    </source>
</evidence>
<dbReference type="Gene3D" id="3.90.1680.10">
    <property type="entry name" value="SOS response associated peptidase-like"/>
    <property type="match status" value="1"/>
</dbReference>
<proteinExistence type="predicted"/>
<dbReference type="RefSeq" id="WP_163086291.1">
    <property type="nucleotide sequence ID" value="NZ_JAAAWN010000017.1"/>
</dbReference>
<accession>A0A7X5LMJ7</accession>
<name>A0A7X5LMJ7_9ALTE</name>
<gene>
    <name evidence="1" type="ORF">GTH32_12940</name>
</gene>
<sequence length="228" mass="24930">MCGFIQRVTDSPAVIDLIEQIGLGHLTGTFKSEAQGVLNFYPAFGKNPSRMISNLIVSSDTVVDATWWFDCKANGDALVVGDRTTFNARNLDSPFWKGAIRYHRALVIATAVGESNKEGASNAHYLMEGEKALLIGAVYREYDNGLYSTAVITRPPHERFSKYHSKSIPCFLPPDKGFVGAWLNGEADDPIVQSELANPTIHTPLKVTRVKTFKGGQALSEPEILAAD</sequence>
<dbReference type="GO" id="GO:0106300">
    <property type="term" value="P:protein-DNA covalent cross-linking repair"/>
    <property type="evidence" value="ECO:0007669"/>
    <property type="project" value="InterPro"/>
</dbReference>
<dbReference type="InterPro" id="IPR003738">
    <property type="entry name" value="SRAP"/>
</dbReference>
<dbReference type="Proteomes" id="UP000470213">
    <property type="component" value="Unassembled WGS sequence"/>
</dbReference>
<dbReference type="GO" id="GO:0003697">
    <property type="term" value="F:single-stranded DNA binding"/>
    <property type="evidence" value="ECO:0007669"/>
    <property type="project" value="InterPro"/>
</dbReference>
<dbReference type="InterPro" id="IPR036590">
    <property type="entry name" value="SRAP-like"/>
</dbReference>
<dbReference type="Pfam" id="PF02586">
    <property type="entry name" value="SRAP"/>
    <property type="match status" value="1"/>
</dbReference>
<dbReference type="AlphaFoldDB" id="A0A7X5LMJ7"/>
<dbReference type="EMBL" id="JAAAWN010000017">
    <property type="protein sequence ID" value="NDV92079.1"/>
    <property type="molecule type" value="Genomic_DNA"/>
</dbReference>
<reference evidence="1 2" key="1">
    <citation type="submission" date="2020-01" db="EMBL/GenBank/DDBJ databases">
        <authorList>
            <person name="Chen J."/>
            <person name="Zhu S."/>
            <person name="Yang J."/>
        </authorList>
    </citation>
    <scope>NUCLEOTIDE SEQUENCE [LARGE SCALE GENOMIC DNA]</scope>
    <source>
        <strain evidence="1 2">345S023</strain>
    </source>
</reference>